<name>F2AY84_RHOBT</name>
<proteinExistence type="predicted"/>
<sequence>MRVWFLRGGILAGNDEGKAGSDQRQFMQAGFDDERACGGIPMRFELKPPPSKTEQCNPIFSWWISRATASFRKQRNCRF</sequence>
<organism evidence="1 2">
    <name type="scientific">Rhodopirellula baltica WH47</name>
    <dbReference type="NCBI Taxonomy" id="991778"/>
    <lineage>
        <taxon>Bacteria</taxon>
        <taxon>Pseudomonadati</taxon>
        <taxon>Planctomycetota</taxon>
        <taxon>Planctomycetia</taxon>
        <taxon>Pirellulales</taxon>
        <taxon>Pirellulaceae</taxon>
        <taxon>Rhodopirellula</taxon>
    </lineage>
</organism>
<dbReference type="EMBL" id="AFAR01000232">
    <property type="protein sequence ID" value="EGF25401.1"/>
    <property type="molecule type" value="Genomic_DNA"/>
</dbReference>
<dbReference type="Proteomes" id="UP000006222">
    <property type="component" value="Unassembled WGS sequence"/>
</dbReference>
<accession>F2AY84</accession>
<evidence type="ECO:0000313" key="2">
    <source>
        <dbReference type="Proteomes" id="UP000006222"/>
    </source>
</evidence>
<gene>
    <name evidence="1" type="ORF">RBWH47_00871</name>
</gene>
<evidence type="ECO:0000313" key="1">
    <source>
        <dbReference type="EMBL" id="EGF25401.1"/>
    </source>
</evidence>
<reference evidence="1 2" key="1">
    <citation type="journal article" date="2013" name="Mar. Genomics">
        <title>Expression of sulfatases in Rhodopirellula baltica and the diversity of sulfatases in the genus Rhodopirellula.</title>
        <authorList>
            <person name="Wegner C.E."/>
            <person name="Richter-Heitmann T."/>
            <person name="Klindworth A."/>
            <person name="Klockow C."/>
            <person name="Richter M."/>
            <person name="Achstetter T."/>
            <person name="Glockner F.O."/>
            <person name="Harder J."/>
        </authorList>
    </citation>
    <scope>NUCLEOTIDE SEQUENCE [LARGE SCALE GENOMIC DNA]</scope>
    <source>
        <strain evidence="1 2">WH47</strain>
    </source>
</reference>
<comment type="caution">
    <text evidence="1">The sequence shown here is derived from an EMBL/GenBank/DDBJ whole genome shotgun (WGS) entry which is preliminary data.</text>
</comment>
<protein>
    <submittedName>
        <fullName evidence="1">Uncharacterized protein</fullName>
    </submittedName>
</protein>
<dbReference type="AlphaFoldDB" id="F2AY84"/>
<dbReference type="PATRIC" id="fig|991778.3.peg.4964"/>